<evidence type="ECO:0000313" key="2">
    <source>
        <dbReference type="EMBL" id="PQD94304.1"/>
    </source>
</evidence>
<dbReference type="Proteomes" id="UP000239663">
    <property type="component" value="Unassembled WGS sequence"/>
</dbReference>
<organism evidence="2 3">
    <name type="scientific">Pradoshia eiseniae</name>
    <dbReference type="NCBI Taxonomy" id="2064768"/>
    <lineage>
        <taxon>Bacteria</taxon>
        <taxon>Bacillati</taxon>
        <taxon>Bacillota</taxon>
        <taxon>Bacilli</taxon>
        <taxon>Bacillales</taxon>
        <taxon>Bacillaceae</taxon>
        <taxon>Pradoshia</taxon>
    </lineage>
</organism>
<evidence type="ECO:0000313" key="3">
    <source>
        <dbReference type="Proteomes" id="UP000239663"/>
    </source>
</evidence>
<dbReference type="AlphaFoldDB" id="A0A2S7MWZ7"/>
<dbReference type="InterPro" id="IPR056112">
    <property type="entry name" value="DUF7695"/>
</dbReference>
<comment type="caution">
    <text evidence="2">The sequence shown here is derived from an EMBL/GenBank/DDBJ whole genome shotgun (WGS) entry which is preliminary data.</text>
</comment>
<proteinExistence type="predicted"/>
<gene>
    <name evidence="2" type="ORF">CYL18_14795</name>
</gene>
<dbReference type="EMBL" id="PKOZ01000011">
    <property type="protein sequence ID" value="PQD94304.1"/>
    <property type="molecule type" value="Genomic_DNA"/>
</dbReference>
<feature type="domain" description="DUF7695" evidence="1">
    <location>
        <begin position="4"/>
        <end position="63"/>
    </location>
</feature>
<keyword evidence="3" id="KW-1185">Reference proteome</keyword>
<accession>A0A2S7MWZ7</accession>
<sequence length="67" mass="7692">MNSIIKNAAKCKTCGEVIESTYRHDFKTCSCGKVSVDGGKDYIRRGFPKQPPEDWFEELSIFEDKQE</sequence>
<protein>
    <recommendedName>
        <fullName evidence="1">DUF7695 domain-containing protein</fullName>
    </recommendedName>
</protein>
<reference evidence="2 3" key="1">
    <citation type="submission" date="2017-12" db="EMBL/GenBank/DDBJ databases">
        <title>Taxonomic description and draft genome of Pradoshia cofamensis Gen. nov., sp. nov., a thermotolerant bacillale isolated from anterior gut of earthworm Eisenia fetida.</title>
        <authorList>
            <person name="Saha T."/>
            <person name="Chakraborty R."/>
        </authorList>
    </citation>
    <scope>NUCLEOTIDE SEQUENCE [LARGE SCALE GENOMIC DNA]</scope>
    <source>
        <strain evidence="2 3">EAG3</strain>
    </source>
</reference>
<name>A0A2S7MWZ7_9BACI</name>
<dbReference type="Pfam" id="PF24749">
    <property type="entry name" value="DUF7695"/>
    <property type="match status" value="1"/>
</dbReference>
<evidence type="ECO:0000259" key="1">
    <source>
        <dbReference type="Pfam" id="PF24749"/>
    </source>
</evidence>